<proteinExistence type="predicted"/>
<dbReference type="EMBL" id="CAEY01000437">
    <property type="status" value="NOT_ANNOTATED_CDS"/>
    <property type="molecule type" value="Genomic_DNA"/>
</dbReference>
<accession>T1JQ34</accession>
<name>T1JQ34_TETUR</name>
<evidence type="ECO:0000313" key="1">
    <source>
        <dbReference type="EnsemblMetazoa" id="tetur01g01770.1"/>
    </source>
</evidence>
<evidence type="ECO:0000313" key="2">
    <source>
        <dbReference type="Proteomes" id="UP000015104"/>
    </source>
</evidence>
<sequence length="41" mass="4801">MLIDLALDMVKSLSVGDLILWTFRMPPSMDIDEIEDFEPFR</sequence>
<dbReference type="HOGENOM" id="CLU_3280109_0_0_1"/>
<keyword evidence="2" id="KW-1185">Reference proteome</keyword>
<organism evidence="1 2">
    <name type="scientific">Tetranychus urticae</name>
    <name type="common">Two-spotted spider mite</name>
    <dbReference type="NCBI Taxonomy" id="32264"/>
    <lineage>
        <taxon>Eukaryota</taxon>
        <taxon>Metazoa</taxon>
        <taxon>Ecdysozoa</taxon>
        <taxon>Arthropoda</taxon>
        <taxon>Chelicerata</taxon>
        <taxon>Arachnida</taxon>
        <taxon>Acari</taxon>
        <taxon>Acariformes</taxon>
        <taxon>Trombidiformes</taxon>
        <taxon>Prostigmata</taxon>
        <taxon>Eleutherengona</taxon>
        <taxon>Raphignathae</taxon>
        <taxon>Tetranychoidea</taxon>
        <taxon>Tetranychidae</taxon>
        <taxon>Tetranychus</taxon>
    </lineage>
</organism>
<dbReference type="Proteomes" id="UP000015104">
    <property type="component" value="Unassembled WGS sequence"/>
</dbReference>
<reference evidence="2" key="1">
    <citation type="submission" date="2011-08" db="EMBL/GenBank/DDBJ databases">
        <authorList>
            <person name="Rombauts S."/>
        </authorList>
    </citation>
    <scope>NUCLEOTIDE SEQUENCE</scope>
    <source>
        <strain evidence="2">London</strain>
    </source>
</reference>
<protein>
    <submittedName>
        <fullName evidence="1">Uncharacterized protein</fullName>
    </submittedName>
</protein>
<dbReference type="AlphaFoldDB" id="T1JQ34"/>
<dbReference type="EnsemblMetazoa" id="tetur01g01770.1">
    <property type="protein sequence ID" value="tetur01g01770.1"/>
    <property type="gene ID" value="tetur01g01770"/>
</dbReference>
<reference evidence="1" key="2">
    <citation type="submission" date="2015-06" db="UniProtKB">
        <authorList>
            <consortium name="EnsemblMetazoa"/>
        </authorList>
    </citation>
    <scope>IDENTIFICATION</scope>
</reference>